<protein>
    <submittedName>
        <fullName evidence="3">Toprim domain-containing protein</fullName>
    </submittedName>
</protein>
<dbReference type="SUPFAM" id="SSF56731">
    <property type="entry name" value="DNA primase core"/>
    <property type="match status" value="1"/>
</dbReference>
<comment type="caution">
    <text evidence="3">The sequence shown here is derived from an EMBL/GenBank/DDBJ whole genome shotgun (WGS) entry which is preliminary data.</text>
</comment>
<keyword evidence="4" id="KW-1185">Reference proteome</keyword>
<dbReference type="RefSeq" id="WP_380052262.1">
    <property type="nucleotide sequence ID" value="NZ_JBHLTC010000034.1"/>
</dbReference>
<dbReference type="Gene3D" id="3.40.1360.10">
    <property type="match status" value="1"/>
</dbReference>
<accession>A0ABV6QS43</accession>
<feature type="domain" description="DNA primase DNAG catalytic core N-terminal" evidence="2">
    <location>
        <begin position="30"/>
        <end position="143"/>
    </location>
</feature>
<dbReference type="InterPro" id="IPR013264">
    <property type="entry name" value="DNAG_N"/>
</dbReference>
<dbReference type="InterPro" id="IPR050219">
    <property type="entry name" value="DnaG_primase"/>
</dbReference>
<sequence>MAEDASERLIEANEEALRFYLAVFRTSAWSQDYLAERRLDRLTQTGQEWHIGYAPDSWSALIDHLRHHRFTDEDILAAGLAVPTQRGYLIDRFRDRLMFPIRDLGARTLGFVGRAHTALPKYVNTRATTVFRKSELLYGLSEQRDALQAGAIPVFVEGPSDVLAIGSLVHDGPQRWAGLGLCGTTLTPRHLDAVREVSSSEMAMTAFDGDVGGRAANRRAFPLLLSRFAEVRATETPRGQDPSSLYAAERGDEVLTGVLNWCRPLASLLIDDELRRWAKVLDHISGKINAVRAVAPIVAGLPRGQIAYEVARLTRTLSLDHDLVTLELAEAVSATVSRDHSRRQGGSATGAVPPCDPPLI</sequence>
<name>A0ABV6QS43_9ACTN</name>
<dbReference type="Pfam" id="PF08275">
    <property type="entry name" value="DNAG_N"/>
    <property type="match status" value="1"/>
</dbReference>
<dbReference type="EMBL" id="JBHLTC010000034">
    <property type="protein sequence ID" value="MFC0627454.1"/>
    <property type="molecule type" value="Genomic_DNA"/>
</dbReference>
<evidence type="ECO:0000313" key="3">
    <source>
        <dbReference type="EMBL" id="MFC0627454.1"/>
    </source>
</evidence>
<gene>
    <name evidence="3" type="ORF">ACFFGN_25495</name>
</gene>
<dbReference type="PANTHER" id="PTHR30313">
    <property type="entry name" value="DNA PRIMASE"/>
    <property type="match status" value="1"/>
</dbReference>
<dbReference type="Gene3D" id="3.90.980.10">
    <property type="entry name" value="DNA primase, catalytic core, N-terminal domain"/>
    <property type="match status" value="1"/>
</dbReference>
<proteinExistence type="predicted"/>
<dbReference type="InterPro" id="IPR037068">
    <property type="entry name" value="DNA_primase_core_N_sf"/>
</dbReference>
<feature type="region of interest" description="Disordered" evidence="1">
    <location>
        <begin position="337"/>
        <end position="360"/>
    </location>
</feature>
<reference evidence="3 4" key="1">
    <citation type="submission" date="2024-09" db="EMBL/GenBank/DDBJ databases">
        <authorList>
            <person name="Sun Q."/>
            <person name="Mori K."/>
        </authorList>
    </citation>
    <scope>NUCLEOTIDE SEQUENCE [LARGE SCALE GENOMIC DNA]</scope>
    <source>
        <strain evidence="3 4">CGMCC 1.15906</strain>
    </source>
</reference>
<dbReference type="Proteomes" id="UP001589890">
    <property type="component" value="Unassembled WGS sequence"/>
</dbReference>
<evidence type="ECO:0000259" key="2">
    <source>
        <dbReference type="Pfam" id="PF08275"/>
    </source>
</evidence>
<dbReference type="Pfam" id="PF13155">
    <property type="entry name" value="Toprim_2"/>
    <property type="match status" value="1"/>
</dbReference>
<dbReference type="PANTHER" id="PTHR30313:SF2">
    <property type="entry name" value="DNA PRIMASE"/>
    <property type="match status" value="1"/>
</dbReference>
<evidence type="ECO:0000313" key="4">
    <source>
        <dbReference type="Proteomes" id="UP001589890"/>
    </source>
</evidence>
<evidence type="ECO:0000256" key="1">
    <source>
        <dbReference type="SAM" id="MobiDB-lite"/>
    </source>
</evidence>
<organism evidence="3 4">
    <name type="scientific">Kribbella deserti</name>
    <dbReference type="NCBI Taxonomy" id="1926257"/>
    <lineage>
        <taxon>Bacteria</taxon>
        <taxon>Bacillati</taxon>
        <taxon>Actinomycetota</taxon>
        <taxon>Actinomycetes</taxon>
        <taxon>Propionibacteriales</taxon>
        <taxon>Kribbellaceae</taxon>
        <taxon>Kribbella</taxon>
    </lineage>
</organism>